<keyword evidence="2" id="KW-0853">WD repeat</keyword>
<dbReference type="GO" id="GO:0005737">
    <property type="term" value="C:cytoplasm"/>
    <property type="evidence" value="ECO:0007669"/>
    <property type="project" value="TreeGrafter"/>
</dbReference>
<dbReference type="PANTHER" id="PTHR46042:SF1">
    <property type="entry name" value="DIPHTHINE METHYLTRANSFERASE"/>
    <property type="match status" value="1"/>
</dbReference>
<evidence type="ECO:0000256" key="7">
    <source>
        <dbReference type="ARBA" id="ARBA00047551"/>
    </source>
</evidence>
<protein>
    <recommendedName>
        <fullName evidence="6">methylated diphthine methylhydrolase</fullName>
        <ecNumber evidence="6">3.1.1.97</ecNumber>
    </recommendedName>
</protein>
<sequence>MDPESSKPHSIEITAKVIKPLLTVPNPRTSQQAVPVRTSPTQSEYIKLLHAIEQLGRDLKPFYTGNKLYQSRKMRNLASFSTMDTFNTELPADSVEWCPIEPFQNVFACGTYKLIEDEEKDIKEQNKTCERIGRIYLFCVVGQTDNNENKKLLLLQQLESPGVLDMKWTECKNSKQILLAVATSIGDLQLFQLKVIEDATKLVLIAQEKVCDGLALSLDWSIGTSLSSSHQTIPHIAVSDSQGQISHFTYHCDTNNLTSNFTCRAHKFEAWIVAFDYWDENVFYSGGDDHTFQSFDARIGPKSVMCNKFHNAGVTSIQSNVGKPFVLATGSYDEFLRLWDKRNLRAPLSRCCINSGIWRLKWDFVTHNFLLAACMYDGFKIVDCSHETMEPCIISNYREHDSLAYGCDWSFLPKKDLLDLDIHMGDALVASIRSK</sequence>
<evidence type="ECO:0000256" key="2">
    <source>
        <dbReference type="ARBA" id="ARBA00022574"/>
    </source>
</evidence>
<gene>
    <name evidence="8" type="ORF">DMN91_006209</name>
</gene>
<dbReference type="EC" id="3.1.1.97" evidence="6"/>
<dbReference type="InterPro" id="IPR052415">
    <property type="entry name" value="Diphthine_MTase"/>
</dbReference>
<dbReference type="InterPro" id="IPR036322">
    <property type="entry name" value="WD40_repeat_dom_sf"/>
</dbReference>
<comment type="catalytic activity">
    <reaction evidence="7">
        <text>diphthine methyl ester-[translation elongation factor 2] + H2O = diphthine-[translation elongation factor 2] + methanol + H(+)</text>
        <dbReference type="Rhea" id="RHEA:42656"/>
        <dbReference type="Rhea" id="RHEA-COMP:10172"/>
        <dbReference type="Rhea" id="RHEA-COMP:10173"/>
        <dbReference type="ChEBI" id="CHEBI:15377"/>
        <dbReference type="ChEBI" id="CHEBI:15378"/>
        <dbReference type="ChEBI" id="CHEBI:17790"/>
        <dbReference type="ChEBI" id="CHEBI:79005"/>
        <dbReference type="ChEBI" id="CHEBI:82696"/>
        <dbReference type="EC" id="3.1.1.97"/>
    </reaction>
</comment>
<organism evidence="8">
    <name type="scientific">Ooceraea biroi</name>
    <name type="common">Clonal raider ant</name>
    <name type="synonym">Cerapachys biroi</name>
    <dbReference type="NCBI Taxonomy" id="2015173"/>
    <lineage>
        <taxon>Eukaryota</taxon>
        <taxon>Metazoa</taxon>
        <taxon>Ecdysozoa</taxon>
        <taxon>Arthropoda</taxon>
        <taxon>Hexapoda</taxon>
        <taxon>Insecta</taxon>
        <taxon>Pterygota</taxon>
        <taxon>Neoptera</taxon>
        <taxon>Endopterygota</taxon>
        <taxon>Hymenoptera</taxon>
        <taxon>Apocrita</taxon>
        <taxon>Aculeata</taxon>
        <taxon>Formicoidea</taxon>
        <taxon>Formicidae</taxon>
        <taxon>Dorylinae</taxon>
        <taxon>Ooceraea</taxon>
    </lineage>
</organism>
<evidence type="ECO:0000256" key="4">
    <source>
        <dbReference type="ARBA" id="ARBA00022801"/>
    </source>
</evidence>
<evidence type="ECO:0000256" key="1">
    <source>
        <dbReference type="ARBA" id="ARBA00005156"/>
    </source>
</evidence>
<name>A0A3L8DNN0_OOCBI</name>
<accession>A0A3L8DNN0</accession>
<comment type="similarity">
    <text evidence="5">Belongs to the DPH7 family.</text>
</comment>
<reference evidence="8" key="2">
    <citation type="submission" date="2018-07" db="EMBL/GenBank/DDBJ databases">
        <authorList>
            <person name="Mckenzie S.K."/>
            <person name="Kronauer D.J.C."/>
        </authorList>
    </citation>
    <scope>NUCLEOTIDE SEQUENCE</scope>
    <source>
        <strain evidence="8">Clonal line C1</strain>
    </source>
</reference>
<dbReference type="SMART" id="SM00320">
    <property type="entry name" value="WD40"/>
    <property type="match status" value="2"/>
</dbReference>
<keyword evidence="3" id="KW-0677">Repeat</keyword>
<dbReference type="InterPro" id="IPR001680">
    <property type="entry name" value="WD40_rpt"/>
</dbReference>
<proteinExistence type="inferred from homology"/>
<reference evidence="8" key="1">
    <citation type="journal article" date="2018" name="Genome Res.">
        <title>The genomic architecture and molecular evolution of ant odorant receptors.</title>
        <authorList>
            <person name="McKenzie S.K."/>
            <person name="Kronauer D.J.C."/>
        </authorList>
    </citation>
    <scope>NUCLEOTIDE SEQUENCE [LARGE SCALE GENOMIC DNA]</scope>
    <source>
        <strain evidence="8">Clonal line C1</strain>
    </source>
</reference>
<dbReference type="Gene3D" id="6.10.140.1300">
    <property type="match status" value="1"/>
</dbReference>
<evidence type="ECO:0000256" key="5">
    <source>
        <dbReference type="ARBA" id="ARBA00038092"/>
    </source>
</evidence>
<dbReference type="PANTHER" id="PTHR46042">
    <property type="entry name" value="DIPHTHINE METHYLTRANSFERASE"/>
    <property type="match status" value="1"/>
</dbReference>
<keyword evidence="4" id="KW-0378">Hydrolase</keyword>
<dbReference type="SUPFAM" id="SSF50978">
    <property type="entry name" value="WD40 repeat-like"/>
    <property type="match status" value="1"/>
</dbReference>
<dbReference type="OrthoDB" id="1930760at2759"/>
<comment type="pathway">
    <text evidence="1">Protein modification; peptidyl-diphthamide biosynthesis.</text>
</comment>
<dbReference type="GO" id="GO:0061685">
    <property type="term" value="F:diphthine methylesterase activity"/>
    <property type="evidence" value="ECO:0007669"/>
    <property type="project" value="UniProtKB-EC"/>
</dbReference>
<evidence type="ECO:0000313" key="8">
    <source>
        <dbReference type="EMBL" id="RLU21833.1"/>
    </source>
</evidence>
<dbReference type="Gene3D" id="2.130.10.10">
    <property type="entry name" value="YVTN repeat-like/Quinoprotein amine dehydrogenase"/>
    <property type="match status" value="1"/>
</dbReference>
<dbReference type="GO" id="GO:0017183">
    <property type="term" value="P:protein histidyl modification to diphthamide"/>
    <property type="evidence" value="ECO:0007669"/>
    <property type="project" value="TreeGrafter"/>
</dbReference>
<dbReference type="Proteomes" id="UP000279307">
    <property type="component" value="Chromosome 6"/>
</dbReference>
<dbReference type="AlphaFoldDB" id="A0A3L8DNN0"/>
<dbReference type="InterPro" id="IPR015943">
    <property type="entry name" value="WD40/YVTN_repeat-like_dom_sf"/>
</dbReference>
<evidence type="ECO:0000256" key="3">
    <source>
        <dbReference type="ARBA" id="ARBA00022737"/>
    </source>
</evidence>
<evidence type="ECO:0000256" key="6">
    <source>
        <dbReference type="ARBA" id="ARBA00039131"/>
    </source>
</evidence>
<comment type="caution">
    <text evidence="8">The sequence shown here is derived from an EMBL/GenBank/DDBJ whole genome shotgun (WGS) entry which is preliminary data.</text>
</comment>
<dbReference type="EMBL" id="QOIP01000006">
    <property type="protein sequence ID" value="RLU21833.1"/>
    <property type="molecule type" value="Genomic_DNA"/>
</dbReference>